<keyword evidence="4" id="KW-0175">Coiled coil</keyword>
<dbReference type="SUPFAM" id="SSF48452">
    <property type="entry name" value="TPR-like"/>
    <property type="match status" value="1"/>
</dbReference>
<feature type="region of interest" description="Disordered" evidence="5">
    <location>
        <begin position="553"/>
        <end position="573"/>
    </location>
</feature>
<evidence type="ECO:0000313" key="7">
    <source>
        <dbReference type="EMBL" id="JAP94739.1"/>
    </source>
</evidence>
<feature type="non-terminal residue" evidence="7">
    <location>
        <position position="1"/>
    </location>
</feature>
<feature type="region of interest" description="Disordered" evidence="5">
    <location>
        <begin position="494"/>
        <end position="534"/>
    </location>
</feature>
<reference evidence="7" key="1">
    <citation type="submission" date="2015-07" db="EMBL/GenBank/DDBJ databases">
        <title>Adaptation to a free-living lifestyle via gene acquisitions in the diplomonad Trepomonas sp. PC1.</title>
        <authorList>
            <person name="Xu F."/>
            <person name="Jerlstrom-Hultqvist J."/>
            <person name="Kolisko M."/>
            <person name="Simpson A.G.B."/>
            <person name="Roger A.J."/>
            <person name="Svard S.G."/>
            <person name="Andersson J.O."/>
        </authorList>
    </citation>
    <scope>NUCLEOTIDE SEQUENCE</scope>
    <source>
        <strain evidence="7">PC1</strain>
    </source>
</reference>
<dbReference type="Gene3D" id="1.10.287.110">
    <property type="entry name" value="DnaJ domain"/>
    <property type="match status" value="1"/>
</dbReference>
<dbReference type="PROSITE" id="PS00636">
    <property type="entry name" value="DNAJ_1"/>
    <property type="match status" value="1"/>
</dbReference>
<dbReference type="InterPro" id="IPR011990">
    <property type="entry name" value="TPR-like_helical_dom_sf"/>
</dbReference>
<dbReference type="InterPro" id="IPR036869">
    <property type="entry name" value="J_dom_sf"/>
</dbReference>
<sequence>INVFFSLQLSLDEKMQQAQQLIAAKQHDKALKILNDILQDPQPPVVAYYLRGTVYEQKQLYEDALDDFSLTISLTDPAKNIHERSQRKMFEICKQNCFMNCPKKYQSGNFPTYKMFQDLKQLAESRKFLLANNVDLTTLQKHVEVCRFDGEVQQKILITAMNEGDYQQAKMALTILKQANQNYRFEISSLISLLDLFEAMLAENYDQVTKLCRQLIQGNPDEPAYNLIQKIASFMQESFKVFESLTPNSDKNQKPEGIDKIVANIDKIEKQLAKALSRLQSRIQSILSQILKTQQQDLSLERIQQKIALQLKGLQCGAEYFSSLSAQCADIDAQTSLSKYLKALIITIQMQQEIKNLTRRYSRDDDVSDEVEACDRKVSIVHNLLKEVFEQKTSDSQFPLLSKFVDEVNALSDKVLALQLKAMTPNFYKILNVSRKATPSEIKKSYFKLAKKYHPDTVGKDVEEQEKKKIAAQFQKIAEAYDVLSDAEKRQQYDNGNYGQEAKGQKQGNHQQRKDRAKQMVTKQENTFGGSPFGGGQQQFFFGGDPFQFFQGFGFGGGQQGQQGQEGQQGGARRVRININGQDFFM</sequence>
<dbReference type="GO" id="GO:0034975">
    <property type="term" value="P:protein folding in endoplasmic reticulum"/>
    <property type="evidence" value="ECO:0007669"/>
    <property type="project" value="TreeGrafter"/>
</dbReference>
<evidence type="ECO:0000256" key="2">
    <source>
        <dbReference type="ARBA" id="ARBA00022729"/>
    </source>
</evidence>
<evidence type="ECO:0000256" key="4">
    <source>
        <dbReference type="SAM" id="Coils"/>
    </source>
</evidence>
<feature type="coiled-coil region" evidence="4">
    <location>
        <begin position="258"/>
        <end position="296"/>
    </location>
</feature>
<dbReference type="PROSITE" id="PS50076">
    <property type="entry name" value="DNAJ_2"/>
    <property type="match status" value="1"/>
</dbReference>
<proteinExistence type="predicted"/>
<dbReference type="GO" id="GO:0051787">
    <property type="term" value="F:misfolded protein binding"/>
    <property type="evidence" value="ECO:0007669"/>
    <property type="project" value="TreeGrafter"/>
</dbReference>
<dbReference type="EMBL" id="GDID01001867">
    <property type="protein sequence ID" value="JAP94739.1"/>
    <property type="molecule type" value="Transcribed_RNA"/>
</dbReference>
<dbReference type="GO" id="GO:0005783">
    <property type="term" value="C:endoplasmic reticulum"/>
    <property type="evidence" value="ECO:0007669"/>
    <property type="project" value="UniProtKB-SubCell"/>
</dbReference>
<protein>
    <submittedName>
        <fullName evidence="7">Chaperone protein DnaJ</fullName>
    </submittedName>
</protein>
<dbReference type="GO" id="GO:0051087">
    <property type="term" value="F:protein-folding chaperone binding"/>
    <property type="evidence" value="ECO:0007669"/>
    <property type="project" value="TreeGrafter"/>
</dbReference>
<evidence type="ECO:0000259" key="6">
    <source>
        <dbReference type="PROSITE" id="PS50076"/>
    </source>
</evidence>
<evidence type="ECO:0000256" key="1">
    <source>
        <dbReference type="ARBA" id="ARBA00004240"/>
    </source>
</evidence>
<keyword evidence="3" id="KW-0256">Endoplasmic reticulum</keyword>
<dbReference type="PANTHER" id="PTHR44140">
    <property type="entry name" value="LD25575P"/>
    <property type="match status" value="1"/>
</dbReference>
<feature type="domain" description="J" evidence="6">
    <location>
        <begin position="426"/>
        <end position="497"/>
    </location>
</feature>
<organism evidence="7">
    <name type="scientific">Trepomonas sp. PC1</name>
    <dbReference type="NCBI Taxonomy" id="1076344"/>
    <lineage>
        <taxon>Eukaryota</taxon>
        <taxon>Metamonada</taxon>
        <taxon>Diplomonadida</taxon>
        <taxon>Hexamitidae</taxon>
        <taxon>Hexamitinae</taxon>
        <taxon>Trepomonas</taxon>
    </lineage>
</organism>
<dbReference type="InterPro" id="IPR018253">
    <property type="entry name" value="DnaJ_domain_CS"/>
</dbReference>
<dbReference type="InterPro" id="IPR001623">
    <property type="entry name" value="DnaJ_domain"/>
</dbReference>
<accession>A0A146KHL3</accession>
<dbReference type="SUPFAM" id="SSF46565">
    <property type="entry name" value="Chaperone J-domain"/>
    <property type="match status" value="1"/>
</dbReference>
<dbReference type="SMART" id="SM00271">
    <property type="entry name" value="DnaJ"/>
    <property type="match status" value="1"/>
</dbReference>
<dbReference type="PRINTS" id="PR00625">
    <property type="entry name" value="JDOMAIN"/>
</dbReference>
<dbReference type="AlphaFoldDB" id="A0A146KHL3"/>
<comment type="subcellular location">
    <subcellularLocation>
        <location evidence="1">Endoplasmic reticulum</location>
    </subcellularLocation>
</comment>
<dbReference type="InterPro" id="IPR051727">
    <property type="entry name" value="DnaJ_C3_Co-chaperones"/>
</dbReference>
<evidence type="ECO:0000256" key="3">
    <source>
        <dbReference type="ARBA" id="ARBA00022824"/>
    </source>
</evidence>
<keyword evidence="2" id="KW-0732">Signal</keyword>
<dbReference type="Gene3D" id="1.25.40.10">
    <property type="entry name" value="Tetratricopeptide repeat domain"/>
    <property type="match status" value="1"/>
</dbReference>
<evidence type="ECO:0000256" key="5">
    <source>
        <dbReference type="SAM" id="MobiDB-lite"/>
    </source>
</evidence>
<dbReference type="PANTHER" id="PTHR44140:SF2">
    <property type="entry name" value="LD25575P"/>
    <property type="match status" value="1"/>
</dbReference>
<name>A0A146KHL3_9EUKA</name>
<dbReference type="CDD" id="cd06257">
    <property type="entry name" value="DnaJ"/>
    <property type="match status" value="1"/>
</dbReference>
<gene>
    <name evidence="7" type="ORF">TPC1_12503</name>
</gene>
<dbReference type="Pfam" id="PF00226">
    <property type="entry name" value="DnaJ"/>
    <property type="match status" value="1"/>
</dbReference>